<evidence type="ECO:0000313" key="4">
    <source>
        <dbReference type="Proteomes" id="UP000009168"/>
    </source>
</evidence>
<feature type="domain" description="Potassium channel" evidence="2">
    <location>
        <begin position="283"/>
        <end position="336"/>
    </location>
</feature>
<dbReference type="EMBL" id="GG662536">
    <property type="protein sequence ID" value="EAR85674.2"/>
    <property type="molecule type" value="Genomic_DNA"/>
</dbReference>
<dbReference type="KEGG" id="tet:TTHERM_00420820"/>
<keyword evidence="3" id="KW-0813">Transport</keyword>
<keyword evidence="1" id="KW-1133">Transmembrane helix</keyword>
<dbReference type="SUPFAM" id="SSF81324">
    <property type="entry name" value="Voltage-gated potassium channels"/>
    <property type="match status" value="1"/>
</dbReference>
<feature type="transmembrane region" description="Helical" evidence="1">
    <location>
        <begin position="275"/>
        <end position="300"/>
    </location>
</feature>
<feature type="transmembrane region" description="Helical" evidence="1">
    <location>
        <begin position="244"/>
        <end position="263"/>
    </location>
</feature>
<reference evidence="4" key="1">
    <citation type="journal article" date="2006" name="PLoS Biol.">
        <title>Macronuclear genome sequence of the ciliate Tetrahymena thermophila, a model eukaryote.</title>
        <authorList>
            <person name="Eisen J.A."/>
            <person name="Coyne R.S."/>
            <person name="Wu M."/>
            <person name="Wu D."/>
            <person name="Thiagarajan M."/>
            <person name="Wortman J.R."/>
            <person name="Badger J.H."/>
            <person name="Ren Q."/>
            <person name="Amedeo P."/>
            <person name="Jones K.M."/>
            <person name="Tallon L.J."/>
            <person name="Delcher A.L."/>
            <person name="Salzberg S.L."/>
            <person name="Silva J.C."/>
            <person name="Haas B.J."/>
            <person name="Majoros W.H."/>
            <person name="Farzad M."/>
            <person name="Carlton J.M."/>
            <person name="Smith R.K. Jr."/>
            <person name="Garg J."/>
            <person name="Pearlman R.E."/>
            <person name="Karrer K.M."/>
            <person name="Sun L."/>
            <person name="Manning G."/>
            <person name="Elde N.C."/>
            <person name="Turkewitz A.P."/>
            <person name="Asai D.J."/>
            <person name="Wilkes D.E."/>
            <person name="Wang Y."/>
            <person name="Cai H."/>
            <person name="Collins K."/>
            <person name="Stewart B.A."/>
            <person name="Lee S.R."/>
            <person name="Wilamowska K."/>
            <person name="Weinberg Z."/>
            <person name="Ruzzo W.L."/>
            <person name="Wloga D."/>
            <person name="Gaertig J."/>
            <person name="Frankel J."/>
            <person name="Tsao C.-C."/>
            <person name="Gorovsky M.A."/>
            <person name="Keeling P.J."/>
            <person name="Waller R.F."/>
            <person name="Patron N.J."/>
            <person name="Cherry J.M."/>
            <person name="Stover N.A."/>
            <person name="Krieger C.J."/>
            <person name="del Toro C."/>
            <person name="Ryder H.F."/>
            <person name="Williamson S.C."/>
            <person name="Barbeau R.A."/>
            <person name="Hamilton E.P."/>
            <person name="Orias E."/>
        </authorList>
    </citation>
    <scope>NUCLEOTIDE SEQUENCE [LARGE SCALE GENOMIC DNA]</scope>
    <source>
        <strain evidence="4">SB210</strain>
    </source>
</reference>
<feature type="transmembrane region" description="Helical" evidence="1">
    <location>
        <begin position="312"/>
        <end position="338"/>
    </location>
</feature>
<accession>I7M086</accession>
<gene>
    <name evidence="3" type="ORF">TTHERM_00420820</name>
</gene>
<dbReference type="InParanoid" id="I7M086"/>
<protein>
    <submittedName>
        <fullName evidence="3">Small-conductance calcium-activated potassium channel protein</fullName>
    </submittedName>
</protein>
<evidence type="ECO:0000259" key="2">
    <source>
        <dbReference type="Pfam" id="PF07885"/>
    </source>
</evidence>
<evidence type="ECO:0000256" key="1">
    <source>
        <dbReference type="SAM" id="Phobius"/>
    </source>
</evidence>
<feature type="transmembrane region" description="Helical" evidence="1">
    <location>
        <begin position="72"/>
        <end position="91"/>
    </location>
</feature>
<evidence type="ECO:0000313" key="3">
    <source>
        <dbReference type="EMBL" id="EAR85674.2"/>
    </source>
</evidence>
<dbReference type="GeneID" id="7831477"/>
<feature type="transmembrane region" description="Helical" evidence="1">
    <location>
        <begin position="189"/>
        <end position="207"/>
    </location>
</feature>
<keyword evidence="3" id="KW-0407">Ion channel</keyword>
<feature type="transmembrane region" description="Helical" evidence="1">
    <location>
        <begin position="103"/>
        <end position="123"/>
    </location>
</feature>
<dbReference type="GO" id="GO:0016020">
    <property type="term" value="C:membrane"/>
    <property type="evidence" value="ECO:0007669"/>
    <property type="project" value="InterPro"/>
</dbReference>
<dbReference type="Pfam" id="PF07885">
    <property type="entry name" value="Ion_trans_2"/>
    <property type="match status" value="1"/>
</dbReference>
<keyword evidence="1" id="KW-0472">Membrane</keyword>
<proteinExistence type="predicted"/>
<dbReference type="GO" id="GO:0016286">
    <property type="term" value="F:small conductance calcium-activated potassium channel activity"/>
    <property type="evidence" value="ECO:0007669"/>
    <property type="project" value="InterPro"/>
</dbReference>
<dbReference type="AlphaFoldDB" id="I7M086"/>
<dbReference type="InterPro" id="IPR015449">
    <property type="entry name" value="K_chnl_Ca-activ_SK"/>
</dbReference>
<dbReference type="PANTHER" id="PTHR10153">
    <property type="entry name" value="SMALL CONDUCTANCE CALCIUM-ACTIVATED POTASSIUM CHANNEL"/>
    <property type="match status" value="1"/>
</dbReference>
<keyword evidence="3" id="KW-0406">Ion transport</keyword>
<dbReference type="Gene3D" id="1.10.287.70">
    <property type="match status" value="1"/>
</dbReference>
<dbReference type="Proteomes" id="UP000009168">
    <property type="component" value="Unassembled WGS sequence"/>
</dbReference>
<sequence length="519" mass="61896">MGDQQQYQRSVFKSVQYKDSFSRSEGNTKKDKEFLEFKRQINKLLLDEEKVEKMEDATESKFYFEKMRCLELCRLTLMVMAQVVAILDYEIEFSNLNFYYAKWFLYLTLICSICLIVMTYFSYEAQNQFIIATKQYGKEATIFNTGQWKYMILEMSIYLIFPNPWLTDYKVYFFVDYFQMEVYHYLNEILLLIMLLRILIMVKIVLINTQWYTERVNRVCNLYATRMSPLFIVKVNMQMNPMRVFWFCYSVCLFTYSYAIRICERPLLRNGIPDGVNLALFNLYEVAMWCMMISIPSVGYGDVFPTTNHGRFIAVLSFISGTFMFSVLCNSLIIILTLDSLESKSSLILEKLSVRKDIIDTAVRMFSYVGKIAIRRNLGKVRNLFLARKLRKAALHFKIVNRKYKCLVDRSNLNEQLDKQFTYIGEEVSEIKQQIEAIQETQNLITHQSQQKQQEIQLINLQISIQKQKNQEDIQKYKKRKQQSSFQYYTDSMNDLSIKQKPYNFQYNMINHIHPNQFY</sequence>
<name>I7M086_TETTS</name>
<keyword evidence="4" id="KW-1185">Reference proteome</keyword>
<keyword evidence="1" id="KW-0812">Transmembrane</keyword>
<organism evidence="3 4">
    <name type="scientific">Tetrahymena thermophila (strain SB210)</name>
    <dbReference type="NCBI Taxonomy" id="312017"/>
    <lineage>
        <taxon>Eukaryota</taxon>
        <taxon>Sar</taxon>
        <taxon>Alveolata</taxon>
        <taxon>Ciliophora</taxon>
        <taxon>Intramacronucleata</taxon>
        <taxon>Oligohymenophorea</taxon>
        <taxon>Hymenostomatida</taxon>
        <taxon>Tetrahymenina</taxon>
        <taxon>Tetrahymenidae</taxon>
        <taxon>Tetrahymena</taxon>
    </lineage>
</organism>
<dbReference type="RefSeq" id="XP_001033337.2">
    <property type="nucleotide sequence ID" value="XM_001033337.2"/>
</dbReference>
<dbReference type="OrthoDB" id="6128189at2759"/>
<dbReference type="InterPro" id="IPR013099">
    <property type="entry name" value="K_chnl_dom"/>
</dbReference>